<dbReference type="InParanoid" id="G0MPU3"/>
<reference evidence="5" key="1">
    <citation type="submission" date="2011-07" db="EMBL/GenBank/DDBJ databases">
        <authorList>
            <consortium name="Caenorhabditis brenneri Sequencing and Analysis Consortium"/>
            <person name="Wilson R.K."/>
        </authorList>
    </citation>
    <scope>NUCLEOTIDE SEQUENCE [LARGE SCALE GENOMIC DNA]</scope>
    <source>
        <strain evidence="5">PB2801</strain>
    </source>
</reference>
<dbReference type="GO" id="GO:0030431">
    <property type="term" value="P:sleep"/>
    <property type="evidence" value="ECO:0007669"/>
    <property type="project" value="InterPro"/>
</dbReference>
<keyword evidence="2" id="KW-0325">Glycoprotein</keyword>
<dbReference type="EMBL" id="GL379806">
    <property type="protein sequence ID" value="EGT40837.1"/>
    <property type="molecule type" value="Genomic_DNA"/>
</dbReference>
<dbReference type="HOGENOM" id="CLU_141205_0_0_1"/>
<dbReference type="OrthoDB" id="5836372at2759"/>
<dbReference type="FunCoup" id="G0MPU3">
    <property type="interactions" value="1870"/>
</dbReference>
<protein>
    <recommendedName>
        <fullName evidence="6">Protein sleepless</fullName>
    </recommendedName>
</protein>
<proteinExistence type="predicted"/>
<name>G0MPU3_CAEBE</name>
<dbReference type="GO" id="GO:0032222">
    <property type="term" value="P:regulation of synaptic transmission, cholinergic"/>
    <property type="evidence" value="ECO:0007669"/>
    <property type="project" value="InterPro"/>
</dbReference>
<gene>
    <name evidence="4" type="ORF">CAEBREN_08170</name>
</gene>
<dbReference type="InterPro" id="IPR031424">
    <property type="entry name" value="QVR-like"/>
</dbReference>
<sequence length="158" mass="17626">MRLLLLFILLPFLCSSQKLLCYHCISQLASSDITVAERNALKMALFARFNIPPSSEYCAYTEGGNDILFKSVAQEECPVINDSCVRIISEGDENRKLVLRGCQSTLMKPGFDLITNYSCHRSNSDTTSSECVTTCQEQLCNNSHGFNLILVILGYLIL</sequence>
<feature type="chain" id="PRO_5003403382" description="Protein sleepless" evidence="3">
    <location>
        <begin position="17"/>
        <end position="158"/>
    </location>
</feature>
<dbReference type="Proteomes" id="UP000008068">
    <property type="component" value="Unassembled WGS sequence"/>
</dbReference>
<organism evidence="5">
    <name type="scientific">Caenorhabditis brenneri</name>
    <name type="common">Nematode worm</name>
    <dbReference type="NCBI Taxonomy" id="135651"/>
    <lineage>
        <taxon>Eukaryota</taxon>
        <taxon>Metazoa</taxon>
        <taxon>Ecdysozoa</taxon>
        <taxon>Nematoda</taxon>
        <taxon>Chromadorea</taxon>
        <taxon>Rhabditida</taxon>
        <taxon>Rhabditina</taxon>
        <taxon>Rhabditomorpha</taxon>
        <taxon>Rhabditoidea</taxon>
        <taxon>Rhabditidae</taxon>
        <taxon>Peloderinae</taxon>
        <taxon>Caenorhabditis</taxon>
    </lineage>
</organism>
<evidence type="ECO:0000256" key="2">
    <source>
        <dbReference type="ARBA" id="ARBA00023180"/>
    </source>
</evidence>
<evidence type="ECO:0008006" key="6">
    <source>
        <dbReference type="Google" id="ProtNLM"/>
    </source>
</evidence>
<dbReference type="Pfam" id="PF17064">
    <property type="entry name" value="QVR"/>
    <property type="match status" value="1"/>
</dbReference>
<accession>G0MPU3</accession>
<feature type="signal peptide" evidence="3">
    <location>
        <begin position="1"/>
        <end position="16"/>
    </location>
</feature>
<evidence type="ECO:0000313" key="5">
    <source>
        <dbReference type="Proteomes" id="UP000008068"/>
    </source>
</evidence>
<keyword evidence="1 3" id="KW-0732">Signal</keyword>
<evidence type="ECO:0000256" key="3">
    <source>
        <dbReference type="SAM" id="SignalP"/>
    </source>
</evidence>
<dbReference type="AlphaFoldDB" id="G0MPU3"/>
<dbReference type="OMA" id="CYHCINR"/>
<evidence type="ECO:0000256" key="1">
    <source>
        <dbReference type="ARBA" id="ARBA00022729"/>
    </source>
</evidence>
<keyword evidence="5" id="KW-1185">Reference proteome</keyword>
<evidence type="ECO:0000313" key="4">
    <source>
        <dbReference type="EMBL" id="EGT40837.1"/>
    </source>
</evidence>
<dbReference type="eggNOG" id="ENOG502SCX7">
    <property type="taxonomic scope" value="Eukaryota"/>
</dbReference>